<proteinExistence type="predicted"/>
<dbReference type="SUPFAM" id="SSF56672">
    <property type="entry name" value="DNA/RNA polymerases"/>
    <property type="match status" value="1"/>
</dbReference>
<protein>
    <submittedName>
        <fullName evidence="2">Transposon Ty3-G Gag-Pol polyprotein</fullName>
    </submittedName>
</protein>
<dbReference type="Gene3D" id="3.30.70.270">
    <property type="match status" value="2"/>
</dbReference>
<name>A0A438GVZ9_VITVI</name>
<dbReference type="PANTHER" id="PTHR48475:SF1">
    <property type="entry name" value="RNASE H TYPE-1 DOMAIN-CONTAINING PROTEIN"/>
    <property type="match status" value="1"/>
</dbReference>
<dbReference type="Gene3D" id="3.10.10.10">
    <property type="entry name" value="HIV Type 1 Reverse Transcriptase, subunit A, domain 1"/>
    <property type="match status" value="1"/>
</dbReference>
<feature type="domain" description="Reverse transcriptase" evidence="1">
    <location>
        <begin position="310"/>
        <end position="361"/>
    </location>
</feature>
<dbReference type="InterPro" id="IPR000477">
    <property type="entry name" value="RT_dom"/>
</dbReference>
<evidence type="ECO:0000313" key="2">
    <source>
        <dbReference type="EMBL" id="RVW76374.1"/>
    </source>
</evidence>
<dbReference type="InterPro" id="IPR036397">
    <property type="entry name" value="RNaseH_sf"/>
</dbReference>
<dbReference type="CDD" id="cd01647">
    <property type="entry name" value="RT_LTR"/>
    <property type="match status" value="1"/>
</dbReference>
<evidence type="ECO:0000313" key="3">
    <source>
        <dbReference type="Proteomes" id="UP000288805"/>
    </source>
</evidence>
<dbReference type="InterPro" id="IPR043502">
    <property type="entry name" value="DNA/RNA_pol_sf"/>
</dbReference>
<dbReference type="InterPro" id="IPR012337">
    <property type="entry name" value="RNaseH-like_sf"/>
</dbReference>
<gene>
    <name evidence="2" type="primary">TY3B-G_335</name>
    <name evidence="2" type="ORF">CK203_049842</name>
</gene>
<dbReference type="InterPro" id="IPR043128">
    <property type="entry name" value="Rev_trsase/Diguanyl_cyclase"/>
</dbReference>
<dbReference type="Gene3D" id="3.30.420.10">
    <property type="entry name" value="Ribonuclease H-like superfamily/Ribonuclease H"/>
    <property type="match status" value="2"/>
</dbReference>
<dbReference type="PANTHER" id="PTHR48475">
    <property type="entry name" value="RIBONUCLEASE H"/>
    <property type="match status" value="1"/>
</dbReference>
<accession>A0A438GVZ9</accession>
<dbReference type="AlphaFoldDB" id="A0A438GVZ9"/>
<dbReference type="EMBL" id="QGNW01000331">
    <property type="protein sequence ID" value="RVW76374.1"/>
    <property type="molecule type" value="Genomic_DNA"/>
</dbReference>
<comment type="caution">
    <text evidence="2">The sequence shown here is derived from an EMBL/GenBank/DDBJ whole genome shotgun (WGS) entry which is preliminary data.</text>
</comment>
<dbReference type="Pfam" id="PF00078">
    <property type="entry name" value="RVT_1"/>
    <property type="match status" value="1"/>
</dbReference>
<organism evidence="2 3">
    <name type="scientific">Vitis vinifera</name>
    <name type="common">Grape</name>
    <dbReference type="NCBI Taxonomy" id="29760"/>
    <lineage>
        <taxon>Eukaryota</taxon>
        <taxon>Viridiplantae</taxon>
        <taxon>Streptophyta</taxon>
        <taxon>Embryophyta</taxon>
        <taxon>Tracheophyta</taxon>
        <taxon>Spermatophyta</taxon>
        <taxon>Magnoliopsida</taxon>
        <taxon>eudicotyledons</taxon>
        <taxon>Gunneridae</taxon>
        <taxon>Pentapetalae</taxon>
        <taxon>rosids</taxon>
        <taxon>Vitales</taxon>
        <taxon>Vitaceae</taxon>
        <taxon>Viteae</taxon>
        <taxon>Vitis</taxon>
    </lineage>
</organism>
<reference evidence="2 3" key="1">
    <citation type="journal article" date="2018" name="PLoS Genet.">
        <title>Population sequencing reveals clonal diversity and ancestral inbreeding in the grapevine cultivar Chardonnay.</title>
        <authorList>
            <person name="Roach M.J."/>
            <person name="Johnson D.L."/>
            <person name="Bohlmann J."/>
            <person name="van Vuuren H.J."/>
            <person name="Jones S.J."/>
            <person name="Pretorius I.S."/>
            <person name="Schmidt S.A."/>
            <person name="Borneman A.R."/>
        </authorList>
    </citation>
    <scope>NUCLEOTIDE SEQUENCE [LARGE SCALE GENOMIC DNA]</scope>
    <source>
        <strain evidence="3">cv. Chardonnay</strain>
        <tissue evidence="2">Leaf</tissue>
    </source>
</reference>
<sequence length="690" mass="78415">MSLMTLYFPDEINEHGTFAEIGDIVDRVVPCDEYVDEMLAMILSQIEEVVQLELASPFDLFEVSVIEIVEKILATPTLEIAKDILVGDDLFDGPVGLVEGVFDFVDSPLSFDVLIEFVSRSDDIFDINDEIAQHDLDDDSSSASDLDPIDQRVSPAVEDTEIIDFGTADQPRELRIGSNLSVDERDNLIQLLREYLDVFAWSYEDILGLDPSIVQHLVEYPEWLANVVRVPKKDSKVRVCVDFRDLNKASSNDDFPLPHIDMLIDSMIGHSMLSFMDGVFGYSQILMAPKDMEKTSFIIEWGTYCYRDVEVYVDDMIVKSRDRSDHLAALERFFRRIRQFRLRLNPKKCTFGVTSGKLLGYMRAFEMIKEYLLSPPFLAPPTPSHPLVLYLLGHSLTETLHDRVFSALDIPSRSSKKSIRGSIVANHLASLPVSDGRVIDDDFPDEDVAAVTSLSAFSDRHPPTNNIVEYEACILGLETALELGIRQMRVFGDSNLLLVGRFDDLRYTHLPKAQNQFVDALATLAFMIDIPVDATIRLLLIESRSALTYCCLIDDMEPDDGFPWPQTNGAVEAVNKNIKRILRRMVKTSRDWSEKLPFALWAYQTSFRTSTGVTPYSLIPEVDWAQARFDQLNLLDEKRLRATDYVRAYQKKMARAFKKQVKPRPLQIGDLVLRVIRGLIRDPQGKFRPS</sequence>
<dbReference type="SUPFAM" id="SSF53098">
    <property type="entry name" value="Ribonuclease H-like"/>
    <property type="match status" value="1"/>
</dbReference>
<evidence type="ECO:0000259" key="1">
    <source>
        <dbReference type="Pfam" id="PF00078"/>
    </source>
</evidence>
<dbReference type="GO" id="GO:0003676">
    <property type="term" value="F:nucleic acid binding"/>
    <property type="evidence" value="ECO:0007669"/>
    <property type="project" value="InterPro"/>
</dbReference>
<dbReference type="Proteomes" id="UP000288805">
    <property type="component" value="Unassembled WGS sequence"/>
</dbReference>